<evidence type="ECO:0000313" key="4">
    <source>
        <dbReference type="EMBL" id="SVA76698.1"/>
    </source>
</evidence>
<evidence type="ECO:0000256" key="1">
    <source>
        <dbReference type="ARBA" id="ARBA00005662"/>
    </source>
</evidence>
<proteinExistence type="inferred from homology"/>
<name>A0A381YHZ1_9ZZZZ</name>
<dbReference type="CDD" id="cd07381">
    <property type="entry name" value="MPP_CapA"/>
    <property type="match status" value="1"/>
</dbReference>
<dbReference type="Pfam" id="PF09587">
    <property type="entry name" value="PGA_cap"/>
    <property type="match status" value="1"/>
</dbReference>
<feature type="compositionally biased region" description="Low complexity" evidence="2">
    <location>
        <begin position="19"/>
        <end position="58"/>
    </location>
</feature>
<dbReference type="SUPFAM" id="SSF56300">
    <property type="entry name" value="Metallo-dependent phosphatases"/>
    <property type="match status" value="1"/>
</dbReference>
<organism evidence="4">
    <name type="scientific">marine metagenome</name>
    <dbReference type="NCBI Taxonomy" id="408172"/>
    <lineage>
        <taxon>unclassified sequences</taxon>
        <taxon>metagenomes</taxon>
        <taxon>ecological metagenomes</taxon>
    </lineage>
</organism>
<evidence type="ECO:0000256" key="2">
    <source>
        <dbReference type="SAM" id="MobiDB-lite"/>
    </source>
</evidence>
<dbReference type="InterPro" id="IPR029052">
    <property type="entry name" value="Metallo-depent_PP-like"/>
</dbReference>
<dbReference type="InterPro" id="IPR052169">
    <property type="entry name" value="CW_Biosynth-Accessory"/>
</dbReference>
<reference evidence="4" key="1">
    <citation type="submission" date="2018-05" db="EMBL/GenBank/DDBJ databases">
        <authorList>
            <person name="Lanie J.A."/>
            <person name="Ng W.-L."/>
            <person name="Kazmierczak K.M."/>
            <person name="Andrzejewski T.M."/>
            <person name="Davidsen T.M."/>
            <person name="Wayne K.J."/>
            <person name="Tettelin H."/>
            <person name="Glass J.I."/>
            <person name="Rusch D."/>
            <person name="Podicherti R."/>
            <person name="Tsui H.-C.T."/>
            <person name="Winkler M.E."/>
        </authorList>
    </citation>
    <scope>NUCLEOTIDE SEQUENCE</scope>
</reference>
<protein>
    <recommendedName>
        <fullName evidence="3">Capsule synthesis protein CapA domain-containing protein</fullName>
    </recommendedName>
</protein>
<dbReference type="AlphaFoldDB" id="A0A381YHZ1"/>
<sequence>MGVVFLLGVLAGCGDGDESATPTTIPTWTAPSSSAPPVVTSTSTSTTTTTTTTTTSTQPPLRTATLLFTGDLIPHSPVVAAAERMAVEAGGVRSHDFRPLFADVADRIAAADLAVCHLEAPLTDDPSAISGYPRFNGPSGLADDLVAIGYDACSTASNHALDKGWMGVLATLAILEAADLPQSGMASSEEAAAEPLLLDAAGITVGFVSATFGTNGLPRPEATPWIVVDLEVDSLRASARRAREAGAEFVVLGLHWGAEYRTSPTALQREQAATLLADPDIDLIVGHHAHVVQPIGRVGEEFVVFGLGNFLTNQSASCCAVGTQDGAIVEVELQEMIGAGGGSTVVARHVIVTPTRVDRSDDHRVVDVAAAIEASVDADVAPDADLVGSWYRTAERILAEELPAGLLSVRMGAD</sequence>
<dbReference type="PANTHER" id="PTHR33393:SF11">
    <property type="entry name" value="POLYGLUTAMINE SYNTHESIS ACCESSORY PROTEIN RV0574C-RELATED"/>
    <property type="match status" value="1"/>
</dbReference>
<dbReference type="SMART" id="SM00854">
    <property type="entry name" value="PGA_cap"/>
    <property type="match status" value="1"/>
</dbReference>
<accession>A0A381YHZ1</accession>
<gene>
    <name evidence="4" type="ORF">METZ01_LOCUS129552</name>
</gene>
<dbReference type="PANTHER" id="PTHR33393">
    <property type="entry name" value="POLYGLUTAMINE SYNTHESIS ACCESSORY PROTEIN RV0574C-RELATED"/>
    <property type="match status" value="1"/>
</dbReference>
<feature type="region of interest" description="Disordered" evidence="2">
    <location>
        <begin position="16"/>
        <end position="58"/>
    </location>
</feature>
<evidence type="ECO:0000259" key="3">
    <source>
        <dbReference type="SMART" id="SM00854"/>
    </source>
</evidence>
<dbReference type="EMBL" id="UINC01018290">
    <property type="protein sequence ID" value="SVA76698.1"/>
    <property type="molecule type" value="Genomic_DNA"/>
</dbReference>
<dbReference type="InterPro" id="IPR019079">
    <property type="entry name" value="Capsule_synth_CapA"/>
</dbReference>
<feature type="domain" description="Capsule synthesis protein CapA" evidence="3">
    <location>
        <begin position="65"/>
        <end position="314"/>
    </location>
</feature>
<comment type="similarity">
    <text evidence="1">Belongs to the CapA family.</text>
</comment>
<dbReference type="Gene3D" id="3.60.21.10">
    <property type="match status" value="1"/>
</dbReference>